<evidence type="ECO:0000256" key="5">
    <source>
        <dbReference type="ARBA" id="ARBA00022692"/>
    </source>
</evidence>
<dbReference type="PANTHER" id="PTHR34975">
    <property type="entry name" value="SPORE GERMINATION PROTEIN A2"/>
    <property type="match status" value="1"/>
</dbReference>
<feature type="transmembrane region" description="Helical" evidence="8">
    <location>
        <begin position="112"/>
        <end position="131"/>
    </location>
</feature>
<evidence type="ECO:0000313" key="10">
    <source>
        <dbReference type="Proteomes" id="UP000596248"/>
    </source>
</evidence>
<dbReference type="Proteomes" id="UP000596248">
    <property type="component" value="Chromosome"/>
</dbReference>
<dbReference type="Pfam" id="PF03845">
    <property type="entry name" value="Spore_permease"/>
    <property type="match status" value="1"/>
</dbReference>
<feature type="transmembrane region" description="Helical" evidence="8">
    <location>
        <begin position="338"/>
        <end position="357"/>
    </location>
</feature>
<evidence type="ECO:0000256" key="3">
    <source>
        <dbReference type="ARBA" id="ARBA00022448"/>
    </source>
</evidence>
<gene>
    <name evidence="9" type="ORF">JNE38_16375</name>
</gene>
<feature type="transmembrane region" description="Helical" evidence="8">
    <location>
        <begin position="143"/>
        <end position="165"/>
    </location>
</feature>
<dbReference type="NCBIfam" id="TIGR00912">
    <property type="entry name" value="2A0309"/>
    <property type="match status" value="1"/>
</dbReference>
<feature type="transmembrane region" description="Helical" evidence="8">
    <location>
        <begin position="185"/>
        <end position="207"/>
    </location>
</feature>
<evidence type="ECO:0000256" key="1">
    <source>
        <dbReference type="ARBA" id="ARBA00004141"/>
    </source>
</evidence>
<dbReference type="InterPro" id="IPR004761">
    <property type="entry name" value="Spore_GerAB"/>
</dbReference>
<keyword evidence="10" id="KW-1185">Reference proteome</keyword>
<accession>A0ABX7FHZ3</accession>
<feature type="transmembrane region" description="Helical" evidence="8">
    <location>
        <begin position="219"/>
        <end position="241"/>
    </location>
</feature>
<dbReference type="RefSeq" id="WP_203254737.1">
    <property type="nucleotide sequence ID" value="NZ_CP069127.1"/>
</dbReference>
<evidence type="ECO:0000256" key="8">
    <source>
        <dbReference type="SAM" id="Phobius"/>
    </source>
</evidence>
<dbReference type="PANTHER" id="PTHR34975:SF2">
    <property type="entry name" value="SPORE GERMINATION PROTEIN A2"/>
    <property type="match status" value="1"/>
</dbReference>
<organism evidence="9 10">
    <name type="scientific">Brevibacillus choshinensis</name>
    <dbReference type="NCBI Taxonomy" id="54911"/>
    <lineage>
        <taxon>Bacteria</taxon>
        <taxon>Bacillati</taxon>
        <taxon>Bacillota</taxon>
        <taxon>Bacilli</taxon>
        <taxon>Bacillales</taxon>
        <taxon>Paenibacillaceae</taxon>
        <taxon>Brevibacillus</taxon>
    </lineage>
</organism>
<dbReference type="EMBL" id="CP069127">
    <property type="protein sequence ID" value="QRG65219.1"/>
    <property type="molecule type" value="Genomic_DNA"/>
</dbReference>
<evidence type="ECO:0000256" key="7">
    <source>
        <dbReference type="ARBA" id="ARBA00023136"/>
    </source>
</evidence>
<keyword evidence="4" id="KW-0309">Germination</keyword>
<evidence type="ECO:0000313" key="9">
    <source>
        <dbReference type="EMBL" id="QRG65219.1"/>
    </source>
</evidence>
<feature type="transmembrane region" description="Helical" evidence="8">
    <location>
        <begin position="12"/>
        <end position="30"/>
    </location>
</feature>
<comment type="subcellular location">
    <subcellularLocation>
        <location evidence="1">Membrane</location>
        <topology evidence="1">Multi-pass membrane protein</topology>
    </subcellularLocation>
</comment>
<comment type="similarity">
    <text evidence="2">Belongs to the amino acid-polyamine-organocation (APC) superfamily. Spore germination protein (SGP) (TC 2.A.3.9) family.</text>
</comment>
<feature type="transmembrane region" description="Helical" evidence="8">
    <location>
        <begin position="36"/>
        <end position="57"/>
    </location>
</feature>
<sequence length="380" mass="42368">MEKARIGPLQLFALMFLFELGTTVVVPLGLDAKKDAWLSILLAMLCGFALLLVYVALYRRYPALLLTSYVRQILGNIIGWPIAFCYILFFVYGAARDLRDVGNLLYNAVYDLTPIFMLNALMLLGTAYVLAKGIEVLARTGEVFFIVIVLLGIVGNLLVQFSGIVNIHNLLPFLEKGWEPVVKTAIFRNFMSPFGEAICFAMLFPYLKNEKGVLRAGMAGMLLSGLALCLTISVEIATLGADIARRSTFPLLTTISKVDIANFLQRLDAIVVFTLIITVFFKVAIFYYAAVIGTADLFRVNDHRRLVIPIGIVILFMSIMIAGSFSEHIQEGKFTVRTVYFVFSLFIPLVLLLLSFWRKRSLSRGTTTEEPARSDTQPTP</sequence>
<proteinExistence type="inferred from homology"/>
<reference evidence="9 10" key="1">
    <citation type="submission" date="2021-01" db="EMBL/GenBank/DDBJ databases">
        <title>Identification of strong promoters based on the transcriptome of Brevibacillus choshinensis.</title>
        <authorList>
            <person name="Yao D."/>
            <person name="Zhang K."/>
            <person name="Wu J."/>
        </authorList>
    </citation>
    <scope>NUCLEOTIDE SEQUENCE [LARGE SCALE GENOMIC DNA]</scope>
    <source>
        <strain evidence="9 10">HPD31-SP3</strain>
    </source>
</reference>
<evidence type="ECO:0000256" key="6">
    <source>
        <dbReference type="ARBA" id="ARBA00022989"/>
    </source>
</evidence>
<keyword evidence="7 8" id="KW-0472">Membrane</keyword>
<evidence type="ECO:0000256" key="2">
    <source>
        <dbReference type="ARBA" id="ARBA00007998"/>
    </source>
</evidence>
<keyword evidence="5 8" id="KW-0812">Transmembrane</keyword>
<evidence type="ECO:0000256" key="4">
    <source>
        <dbReference type="ARBA" id="ARBA00022544"/>
    </source>
</evidence>
<feature type="transmembrane region" description="Helical" evidence="8">
    <location>
        <begin position="269"/>
        <end position="294"/>
    </location>
</feature>
<feature type="transmembrane region" description="Helical" evidence="8">
    <location>
        <begin position="69"/>
        <end position="92"/>
    </location>
</feature>
<protein>
    <submittedName>
        <fullName evidence="9">GerAB/ArcD/ProY family transporter</fullName>
    </submittedName>
</protein>
<keyword evidence="6 8" id="KW-1133">Transmembrane helix</keyword>
<feature type="transmembrane region" description="Helical" evidence="8">
    <location>
        <begin position="306"/>
        <end position="326"/>
    </location>
</feature>
<keyword evidence="3" id="KW-0813">Transport</keyword>
<name>A0ABX7FHZ3_BRECH</name>